<comment type="caution">
    <text evidence="3">The sequence shown here is derived from an EMBL/GenBank/DDBJ whole genome shotgun (WGS) entry which is preliminary data.</text>
</comment>
<dbReference type="SUPFAM" id="SSF50486">
    <property type="entry name" value="FMT C-terminal domain-like"/>
    <property type="match status" value="1"/>
</dbReference>
<feature type="domain" description="Formyl transferase C-terminal" evidence="2">
    <location>
        <begin position="210"/>
        <end position="306"/>
    </location>
</feature>
<gene>
    <name evidence="3" type="ORF">J7302_15035</name>
</gene>
<dbReference type="SUPFAM" id="SSF53328">
    <property type="entry name" value="Formyltransferase"/>
    <property type="match status" value="1"/>
</dbReference>
<dbReference type="InterPro" id="IPR002376">
    <property type="entry name" value="Formyl_transf_N"/>
</dbReference>
<evidence type="ECO:0000313" key="4">
    <source>
        <dbReference type="Proteomes" id="UP001519667"/>
    </source>
</evidence>
<dbReference type="PROSITE" id="PS00373">
    <property type="entry name" value="GART"/>
    <property type="match status" value="1"/>
</dbReference>
<evidence type="ECO:0000313" key="3">
    <source>
        <dbReference type="EMBL" id="MBT8767429.1"/>
    </source>
</evidence>
<name>A0ABS5XIB4_9GAMM</name>
<feature type="domain" description="Formyl transferase N-terminal" evidence="1">
    <location>
        <begin position="5"/>
        <end position="172"/>
    </location>
</feature>
<keyword evidence="4" id="KW-1185">Reference proteome</keyword>
<organism evidence="3 4">
    <name type="scientific">Metapseudomonas boanensis</name>
    <dbReference type="NCBI Taxonomy" id="2822138"/>
    <lineage>
        <taxon>Bacteria</taxon>
        <taxon>Pseudomonadati</taxon>
        <taxon>Pseudomonadota</taxon>
        <taxon>Gammaproteobacteria</taxon>
        <taxon>Pseudomonadales</taxon>
        <taxon>Pseudomonadaceae</taxon>
        <taxon>Metapseudomonas</taxon>
    </lineage>
</organism>
<dbReference type="InterPro" id="IPR005793">
    <property type="entry name" value="Formyl_trans_C"/>
</dbReference>
<dbReference type="RefSeq" id="WP_215376132.1">
    <property type="nucleotide sequence ID" value="NZ_JAGTIS010000007.1"/>
</dbReference>
<dbReference type="InterPro" id="IPR036477">
    <property type="entry name" value="Formyl_transf_N_sf"/>
</dbReference>
<dbReference type="PANTHER" id="PTHR11138:SF5">
    <property type="entry name" value="METHIONYL-TRNA FORMYLTRANSFERASE, MITOCHONDRIAL"/>
    <property type="match status" value="1"/>
</dbReference>
<accession>A0ABS5XIB4</accession>
<dbReference type="Proteomes" id="UP001519667">
    <property type="component" value="Unassembled WGS sequence"/>
</dbReference>
<sequence>MGEWMRIVFFGFQRWGTETLRALLASGHDVPLVVTHPPSRNPADNLWSDSVTDLATTAGIPVVECRYANAPELAELLKAQDAELLVLSNWRTWLSPQICALARHGGINLHDALLPRYGGFAPINWAIANGETLTGVTVHRVEDELDLGDILLQEIVPIHPQETATDIFHRTLPLFASLALAAVDALERGTASFTAQDSRQATFFHKRDERDMRIDWYRPARDIHNLIRAQSPPYPGAFSHFRGQRIELLMAAPAPRDYRGTPGRLLLTADGAVVLCGPPGPQGLLIETVAPEQRPAMPASQFFAGSSGYFD</sequence>
<dbReference type="InterPro" id="IPR011034">
    <property type="entry name" value="Formyl_transferase-like_C_sf"/>
</dbReference>
<dbReference type="Pfam" id="PF02911">
    <property type="entry name" value="Formyl_trans_C"/>
    <property type="match status" value="1"/>
</dbReference>
<proteinExistence type="predicted"/>
<reference evidence="3 4" key="1">
    <citation type="submission" date="2021-04" db="EMBL/GenBank/DDBJ databases">
        <title>Pseudomonas boanensis sp. nov., a bacterium isolated from river water used for household purposes in Boane District, Mozambique.</title>
        <authorList>
            <person name="Nicklasson M."/>
            <person name="Martin-Rodriguez A.J."/>
            <person name="Thorell K."/>
            <person name="Neves L."/>
            <person name="Mussagy A."/>
            <person name="Rydberg H.A."/>
            <person name="Hernroth B."/>
            <person name="Svensson-Stadler L."/>
            <person name="Sjoling A."/>
        </authorList>
    </citation>
    <scope>NUCLEOTIDE SEQUENCE [LARGE SCALE GENOMIC DNA]</scope>
    <source>
        <strain evidence="3 4">DB1</strain>
    </source>
</reference>
<dbReference type="Pfam" id="PF00551">
    <property type="entry name" value="Formyl_trans_N"/>
    <property type="match status" value="1"/>
</dbReference>
<dbReference type="EMBL" id="JAGTIS010000007">
    <property type="protein sequence ID" value="MBT8767429.1"/>
    <property type="molecule type" value="Genomic_DNA"/>
</dbReference>
<evidence type="ECO:0000259" key="2">
    <source>
        <dbReference type="Pfam" id="PF02911"/>
    </source>
</evidence>
<dbReference type="Gene3D" id="3.40.50.12230">
    <property type="match status" value="1"/>
</dbReference>
<dbReference type="InterPro" id="IPR001555">
    <property type="entry name" value="GART_AS"/>
</dbReference>
<evidence type="ECO:0000259" key="1">
    <source>
        <dbReference type="Pfam" id="PF00551"/>
    </source>
</evidence>
<dbReference type="PANTHER" id="PTHR11138">
    <property type="entry name" value="METHIONYL-TRNA FORMYLTRANSFERASE"/>
    <property type="match status" value="1"/>
</dbReference>
<protein>
    <submittedName>
        <fullName evidence="3">Methionyl-tRNA formyltransferase</fullName>
    </submittedName>
</protein>